<name>F0XBP2_GROCL</name>
<dbReference type="Pfam" id="PF14555">
    <property type="entry name" value="UBA_4"/>
    <property type="match status" value="1"/>
</dbReference>
<dbReference type="GO" id="GO:0036503">
    <property type="term" value="P:ERAD pathway"/>
    <property type="evidence" value="ECO:0007669"/>
    <property type="project" value="TreeGrafter"/>
</dbReference>
<gene>
    <name evidence="3" type="ORF">CMQ_5126</name>
</gene>
<dbReference type="CDD" id="cd14273">
    <property type="entry name" value="UBA_TAP-C_like"/>
    <property type="match status" value="1"/>
</dbReference>
<feature type="region of interest" description="Disordered" evidence="1">
    <location>
        <begin position="155"/>
        <end position="185"/>
    </location>
</feature>
<dbReference type="PANTHER" id="PTHR23322">
    <property type="entry name" value="FAS-ASSOCIATED PROTEIN"/>
    <property type="match status" value="1"/>
</dbReference>
<evidence type="ECO:0000259" key="2">
    <source>
        <dbReference type="SMART" id="SM00594"/>
    </source>
</evidence>
<dbReference type="InterPro" id="IPR006577">
    <property type="entry name" value="UAS"/>
</dbReference>
<dbReference type="Proteomes" id="UP000007796">
    <property type="component" value="Unassembled WGS sequence"/>
</dbReference>
<dbReference type="STRING" id="655863.F0XBP2"/>
<dbReference type="SMART" id="SM00594">
    <property type="entry name" value="UAS"/>
    <property type="match status" value="1"/>
</dbReference>
<dbReference type="SUPFAM" id="SSF52833">
    <property type="entry name" value="Thioredoxin-like"/>
    <property type="match status" value="1"/>
</dbReference>
<accession>F0XBP2</accession>
<dbReference type="InterPro" id="IPR009060">
    <property type="entry name" value="UBA-like_sf"/>
</dbReference>
<proteinExistence type="predicted"/>
<dbReference type="Gene3D" id="3.40.30.10">
    <property type="entry name" value="Glutaredoxin"/>
    <property type="match status" value="1"/>
</dbReference>
<dbReference type="EMBL" id="GL629756">
    <property type="protein sequence ID" value="EFX04864.1"/>
    <property type="molecule type" value="Genomic_DNA"/>
</dbReference>
<protein>
    <submittedName>
        <fullName evidence="3">Ubx domain containing protein</fullName>
    </submittedName>
</protein>
<feature type="compositionally biased region" description="Acidic residues" evidence="1">
    <location>
        <begin position="494"/>
        <end position="510"/>
    </location>
</feature>
<dbReference type="FunCoup" id="F0XBP2">
    <property type="interactions" value="26"/>
</dbReference>
<feature type="compositionally biased region" description="Gly residues" evidence="1">
    <location>
        <begin position="157"/>
        <end position="173"/>
    </location>
</feature>
<sequence>MATPASSAAAQLSPQEQESLDQLVSITNQTQAEAVGLLRRSNWSVPVAIAKFFDGEQEQIPLEPLPPRPNGRRAAQPSLQDQLLQAEYNGRQVQPVERTEAARRVVPSPPTPIWRPPLLVALFLSPLHLSYRVLVGLWSAVQYLSSFVPSLRRRLGSGSGSGPGTGSGTGTGTGPSQRLGRRQLSPRDAAARFRREFEEQYGSKALPFAEDGYAQVYDRAKAEPKYLLVVLLSPEHDDTDRFVRETLLSPEVTAIVADPANNFVIWGGNVRDAEAFQVSAEFQATRFPFSAVVCVTPKEGGSTRMGTIKRMTGPIPAQLYAAHLRGTMQRYADDLAAVRADRVDRESSRNLRAEQDSAYERSLAADRERARQRQAAEAAAAERERMLCQQEAEAARQVKLARQWRRWRQAQLLPEPAAGTAGVVRVALKLPESCGGERVRRAFDQDVPVEELPQGYTHEYKFRIASMLPREVHEPSESKTMLEAIGKSASLVVEEVEDEEEEDEDHDLDG</sequence>
<dbReference type="PANTHER" id="PTHR23322:SF1">
    <property type="entry name" value="FAS-ASSOCIATED FACTOR 2"/>
    <property type="match status" value="1"/>
</dbReference>
<feature type="region of interest" description="Disordered" evidence="1">
    <location>
        <begin position="343"/>
        <end position="366"/>
    </location>
</feature>
<dbReference type="InterPro" id="IPR029071">
    <property type="entry name" value="Ubiquitin-like_domsf"/>
</dbReference>
<dbReference type="Gene3D" id="1.10.8.10">
    <property type="entry name" value="DNA helicase RuvA subunit, C-terminal domain"/>
    <property type="match status" value="1"/>
</dbReference>
<reference evidence="3 4" key="1">
    <citation type="journal article" date="2011" name="Proc. Natl. Acad. Sci. U.S.A.">
        <title>Genome and transcriptome analyses of the mountain pine beetle-fungal symbiont Grosmannia clavigera, a lodgepole pine pathogen.</title>
        <authorList>
            <person name="DiGuistini S."/>
            <person name="Wang Y."/>
            <person name="Liao N.Y."/>
            <person name="Taylor G."/>
            <person name="Tanguay P."/>
            <person name="Feau N."/>
            <person name="Henrissat B."/>
            <person name="Chan S.K."/>
            <person name="Hesse-Orce U."/>
            <person name="Alamouti S.M."/>
            <person name="Tsui C.K.M."/>
            <person name="Docking R.T."/>
            <person name="Levasseur A."/>
            <person name="Haridas S."/>
            <person name="Robertson G."/>
            <person name="Birol I."/>
            <person name="Holt R.A."/>
            <person name="Marra M.A."/>
            <person name="Hamelin R.C."/>
            <person name="Hirst M."/>
            <person name="Jones S.J.M."/>
            <person name="Bohlmann J."/>
            <person name="Breuil C."/>
        </authorList>
    </citation>
    <scope>NUCLEOTIDE SEQUENCE [LARGE SCALE GENOMIC DNA]</scope>
    <source>
        <strain evidence="4">kw1407 / UAMH 11150</strain>
    </source>
</reference>
<dbReference type="OrthoDB" id="1026733at2759"/>
<dbReference type="HOGENOM" id="CLU_020031_2_0_1"/>
<dbReference type="SUPFAM" id="SSF46934">
    <property type="entry name" value="UBA-like"/>
    <property type="match status" value="1"/>
</dbReference>
<dbReference type="GO" id="GO:0043130">
    <property type="term" value="F:ubiquitin binding"/>
    <property type="evidence" value="ECO:0007669"/>
    <property type="project" value="TreeGrafter"/>
</dbReference>
<evidence type="ECO:0000256" key="1">
    <source>
        <dbReference type="SAM" id="MobiDB-lite"/>
    </source>
</evidence>
<evidence type="ECO:0000313" key="3">
    <source>
        <dbReference type="EMBL" id="EFX04864.1"/>
    </source>
</evidence>
<dbReference type="RefSeq" id="XP_014174346.1">
    <property type="nucleotide sequence ID" value="XM_014318871.1"/>
</dbReference>
<feature type="domain" description="UAS" evidence="2">
    <location>
        <begin position="192"/>
        <end position="325"/>
    </location>
</feature>
<feature type="region of interest" description="Disordered" evidence="1">
    <location>
        <begin position="491"/>
        <end position="510"/>
    </location>
</feature>
<keyword evidence="4" id="KW-1185">Reference proteome</keyword>
<evidence type="ECO:0000313" key="4">
    <source>
        <dbReference type="Proteomes" id="UP000007796"/>
    </source>
</evidence>
<dbReference type="InterPro" id="IPR050730">
    <property type="entry name" value="UBX_domain-protein"/>
</dbReference>
<dbReference type="GeneID" id="25978414"/>
<dbReference type="eggNOG" id="KOG1363">
    <property type="taxonomic scope" value="Eukaryota"/>
</dbReference>
<dbReference type="InterPro" id="IPR036249">
    <property type="entry name" value="Thioredoxin-like_sf"/>
</dbReference>
<dbReference type="InParanoid" id="F0XBP2"/>
<organism evidence="4">
    <name type="scientific">Grosmannia clavigera (strain kw1407 / UAMH 11150)</name>
    <name type="common">Blue stain fungus</name>
    <name type="synonym">Graphiocladiella clavigera</name>
    <dbReference type="NCBI Taxonomy" id="655863"/>
    <lineage>
        <taxon>Eukaryota</taxon>
        <taxon>Fungi</taxon>
        <taxon>Dikarya</taxon>
        <taxon>Ascomycota</taxon>
        <taxon>Pezizomycotina</taxon>
        <taxon>Sordariomycetes</taxon>
        <taxon>Sordariomycetidae</taxon>
        <taxon>Ophiostomatales</taxon>
        <taxon>Ophiostomataceae</taxon>
        <taxon>Leptographium</taxon>
    </lineage>
</organism>
<dbReference type="SUPFAM" id="SSF54236">
    <property type="entry name" value="Ubiquitin-like"/>
    <property type="match status" value="1"/>
</dbReference>
<dbReference type="GO" id="GO:0005783">
    <property type="term" value="C:endoplasmic reticulum"/>
    <property type="evidence" value="ECO:0007669"/>
    <property type="project" value="TreeGrafter"/>
</dbReference>
<dbReference type="AlphaFoldDB" id="F0XBP2"/>